<protein>
    <submittedName>
        <fullName evidence="1">Uncharacterized protein</fullName>
    </submittedName>
</protein>
<proteinExistence type="predicted"/>
<dbReference type="EMBL" id="CP017101">
    <property type="protein sequence ID" value="APO66599.1"/>
    <property type="molecule type" value="Genomic_DNA"/>
</dbReference>
<dbReference type="Proteomes" id="UP000184749">
    <property type="component" value="Chromosome"/>
</dbReference>
<accession>A0A1L5NFH5</accession>
<evidence type="ECO:0000313" key="1">
    <source>
        <dbReference type="EMBL" id="APO66599.1"/>
    </source>
</evidence>
<gene>
    <name evidence="1" type="ORF">IE4872_CH00946</name>
</gene>
<dbReference type="AlphaFoldDB" id="A0A1L5NFH5"/>
<reference evidence="1 2" key="1">
    <citation type="submission" date="2016-09" db="EMBL/GenBank/DDBJ databases">
        <title>The complete genome sequences of Rhizobium gallicum, symbiovars gallicum and phaseoli, symbionts associated to common bean (Phaseolus vulgaris).</title>
        <authorList>
            <person name="Bustos P."/>
            <person name="Santamaria R.I."/>
            <person name="Perez-Carrascal O.M."/>
            <person name="Juarez S."/>
            <person name="Lozano L."/>
            <person name="Martinez-Flores I."/>
            <person name="Martinez-Romero E."/>
            <person name="Cevallos M."/>
            <person name="Romero D."/>
            <person name="Davila G."/>
            <person name="Gonzalez V."/>
        </authorList>
    </citation>
    <scope>NUCLEOTIDE SEQUENCE [LARGE SCALE GENOMIC DNA]</scope>
    <source>
        <strain evidence="1 2">IE4872</strain>
    </source>
</reference>
<name>A0A1L5NFH5_9HYPH</name>
<evidence type="ECO:0000313" key="2">
    <source>
        <dbReference type="Proteomes" id="UP000184749"/>
    </source>
</evidence>
<organism evidence="1 2">
    <name type="scientific">Rhizobium gallicum</name>
    <dbReference type="NCBI Taxonomy" id="56730"/>
    <lineage>
        <taxon>Bacteria</taxon>
        <taxon>Pseudomonadati</taxon>
        <taxon>Pseudomonadota</taxon>
        <taxon>Alphaproteobacteria</taxon>
        <taxon>Hyphomicrobiales</taxon>
        <taxon>Rhizobiaceae</taxon>
        <taxon>Rhizobium/Agrobacterium group</taxon>
        <taxon>Rhizobium</taxon>
    </lineage>
</organism>
<sequence>MAAFIAVLIAFSPGDGPQLDRPSSKAWSMRVFPWRIGSKHTELPQPASNPLVIYPAKSVLDENRLLAIVFDRK</sequence>